<dbReference type="EMBL" id="CADCXN010000111">
    <property type="protein sequence ID" value="CAA9892656.1"/>
    <property type="molecule type" value="Genomic_DNA"/>
</dbReference>
<keyword evidence="2" id="KW-1185">Reference proteome</keyword>
<name>A0A8S0X9T7_9GAMM</name>
<dbReference type="GO" id="GO:0008483">
    <property type="term" value="F:transaminase activity"/>
    <property type="evidence" value="ECO:0007669"/>
    <property type="project" value="UniProtKB-KW"/>
</dbReference>
<dbReference type="InterPro" id="IPR015421">
    <property type="entry name" value="PyrdxlP-dep_Trfase_major"/>
</dbReference>
<reference evidence="1 2" key="1">
    <citation type="submission" date="2020-02" db="EMBL/GenBank/DDBJ databases">
        <authorList>
            <person name="Hogendoorn C."/>
        </authorList>
    </citation>
    <scope>NUCLEOTIDE SEQUENCE [LARGE SCALE GENOMIC DNA]</scope>
    <source>
        <strain evidence="1">METHB21</strain>
    </source>
</reference>
<dbReference type="AlphaFoldDB" id="A0A8S0X9T7"/>
<sequence length="103" mass="11388">MLLDLYHAAGIVPVDLAALDTVFASGGSYKYLSGGPGAGWLYLHPRHLDGSLNTLDSGWFAEPDPFAFERPQRLKQERAAIAFWNQRRPSCPFIRPGQDSSLL</sequence>
<proteinExistence type="predicted"/>
<organism evidence="1 2">
    <name type="scientific">Candidatus Methylobacter favarea</name>
    <dbReference type="NCBI Taxonomy" id="2707345"/>
    <lineage>
        <taxon>Bacteria</taxon>
        <taxon>Pseudomonadati</taxon>
        <taxon>Pseudomonadota</taxon>
        <taxon>Gammaproteobacteria</taxon>
        <taxon>Methylococcales</taxon>
        <taxon>Methylococcaceae</taxon>
        <taxon>Methylobacter</taxon>
    </lineage>
</organism>
<protein>
    <submittedName>
        <fullName evidence="1">Class V aminotransferase</fullName>
    </submittedName>
</protein>
<evidence type="ECO:0000313" key="1">
    <source>
        <dbReference type="EMBL" id="CAA9892656.1"/>
    </source>
</evidence>
<dbReference type="Gene3D" id="3.40.640.10">
    <property type="entry name" value="Type I PLP-dependent aspartate aminotransferase-like (Major domain)"/>
    <property type="match status" value="1"/>
</dbReference>
<keyword evidence="1" id="KW-0032">Aminotransferase</keyword>
<dbReference type="InterPro" id="IPR015424">
    <property type="entry name" value="PyrdxlP-dep_Trfase"/>
</dbReference>
<dbReference type="Proteomes" id="UP000494216">
    <property type="component" value="Unassembled WGS sequence"/>
</dbReference>
<dbReference type="SUPFAM" id="SSF53383">
    <property type="entry name" value="PLP-dependent transferases"/>
    <property type="match status" value="1"/>
</dbReference>
<accession>A0A8S0X9T7</accession>
<gene>
    <name evidence="1" type="ORF">METHB2_780014</name>
</gene>
<keyword evidence="1" id="KW-0808">Transferase</keyword>
<comment type="caution">
    <text evidence="1">The sequence shown here is derived from an EMBL/GenBank/DDBJ whole genome shotgun (WGS) entry which is preliminary data.</text>
</comment>
<evidence type="ECO:0000313" key="2">
    <source>
        <dbReference type="Proteomes" id="UP000494216"/>
    </source>
</evidence>